<dbReference type="AlphaFoldDB" id="A0A239IU37"/>
<dbReference type="InterPro" id="IPR018376">
    <property type="entry name" value="Enoyl-CoA_hyd/isom_CS"/>
</dbReference>
<comment type="similarity">
    <text evidence="5">Belongs to the enoyl-CoA hydratase/isomerase family.</text>
</comment>
<dbReference type="GO" id="GO:0016853">
    <property type="term" value="F:isomerase activity"/>
    <property type="evidence" value="ECO:0007669"/>
    <property type="project" value="UniProtKB-KW"/>
</dbReference>
<keyword evidence="7" id="KW-1185">Reference proteome</keyword>
<gene>
    <name evidence="6" type="ORF">SAMN05421642_107235</name>
</gene>
<organism evidence="6 7">
    <name type="scientific">Rhodococcoides kyotonense</name>
    <dbReference type="NCBI Taxonomy" id="398843"/>
    <lineage>
        <taxon>Bacteria</taxon>
        <taxon>Bacillati</taxon>
        <taxon>Actinomycetota</taxon>
        <taxon>Actinomycetes</taxon>
        <taxon>Mycobacteriales</taxon>
        <taxon>Nocardiaceae</taxon>
        <taxon>Rhodococcoides</taxon>
    </lineage>
</organism>
<comment type="catalytic activity">
    <reaction evidence="4">
        <text>a 4-saturated-(3S)-3-hydroxyacyl-CoA = a (3E)-enoyl-CoA + H2O</text>
        <dbReference type="Rhea" id="RHEA:20724"/>
        <dbReference type="ChEBI" id="CHEBI:15377"/>
        <dbReference type="ChEBI" id="CHEBI:58521"/>
        <dbReference type="ChEBI" id="CHEBI:137480"/>
        <dbReference type="EC" id="4.2.1.17"/>
    </reaction>
</comment>
<comment type="catalytic activity">
    <reaction evidence="3">
        <text>a (3S)-3-hydroxyacyl-CoA = a (2E)-enoyl-CoA + H2O</text>
        <dbReference type="Rhea" id="RHEA:16105"/>
        <dbReference type="ChEBI" id="CHEBI:15377"/>
        <dbReference type="ChEBI" id="CHEBI:57318"/>
        <dbReference type="ChEBI" id="CHEBI:58856"/>
        <dbReference type="EC" id="4.2.1.17"/>
    </reaction>
</comment>
<dbReference type="Pfam" id="PF00378">
    <property type="entry name" value="ECH_1"/>
    <property type="match status" value="1"/>
</dbReference>
<evidence type="ECO:0000256" key="3">
    <source>
        <dbReference type="ARBA" id="ARBA00023709"/>
    </source>
</evidence>
<dbReference type="InterPro" id="IPR029045">
    <property type="entry name" value="ClpP/crotonase-like_dom_sf"/>
</dbReference>
<keyword evidence="2" id="KW-0276">Fatty acid metabolism</keyword>
<dbReference type="Gene3D" id="3.90.226.10">
    <property type="entry name" value="2-enoyl-CoA Hydratase, Chain A, domain 1"/>
    <property type="match status" value="1"/>
</dbReference>
<dbReference type="PROSITE" id="PS00166">
    <property type="entry name" value="ENOYL_COA_HYDRATASE"/>
    <property type="match status" value="1"/>
</dbReference>
<name>A0A239IU37_9NOCA</name>
<proteinExistence type="inferred from homology"/>
<reference evidence="7" key="1">
    <citation type="submission" date="2017-06" db="EMBL/GenBank/DDBJ databases">
        <authorList>
            <person name="Varghese N."/>
            <person name="Submissions S."/>
        </authorList>
    </citation>
    <scope>NUCLEOTIDE SEQUENCE [LARGE SCALE GENOMIC DNA]</scope>
    <source>
        <strain evidence="7">JCM 23211</strain>
    </source>
</reference>
<dbReference type="EMBL" id="FZOW01000007">
    <property type="protein sequence ID" value="SNS97296.1"/>
    <property type="molecule type" value="Genomic_DNA"/>
</dbReference>
<dbReference type="OrthoDB" id="3473569at2"/>
<evidence type="ECO:0000256" key="4">
    <source>
        <dbReference type="ARBA" id="ARBA00023717"/>
    </source>
</evidence>
<dbReference type="GO" id="GO:0006631">
    <property type="term" value="P:fatty acid metabolic process"/>
    <property type="evidence" value="ECO:0007669"/>
    <property type="project" value="UniProtKB-KW"/>
</dbReference>
<dbReference type="GO" id="GO:0004300">
    <property type="term" value="F:enoyl-CoA hydratase activity"/>
    <property type="evidence" value="ECO:0007669"/>
    <property type="project" value="UniProtKB-EC"/>
</dbReference>
<evidence type="ECO:0000313" key="7">
    <source>
        <dbReference type="Proteomes" id="UP000198327"/>
    </source>
</evidence>
<accession>A0A239IU37</accession>
<protein>
    <submittedName>
        <fullName evidence="6">2-(1,2-epoxy-1,2-dihydrophenyl)acetyl-CoA isomerase</fullName>
    </submittedName>
</protein>
<evidence type="ECO:0000313" key="6">
    <source>
        <dbReference type="EMBL" id="SNS97296.1"/>
    </source>
</evidence>
<dbReference type="InterPro" id="IPR001753">
    <property type="entry name" value="Enoyl-CoA_hydra/iso"/>
</dbReference>
<dbReference type="SUPFAM" id="SSF52096">
    <property type="entry name" value="ClpP/crotonase"/>
    <property type="match status" value="1"/>
</dbReference>
<keyword evidence="2" id="KW-0443">Lipid metabolism</keyword>
<sequence length="252" mass="25823">MTDAVQYSVADGIARIHLNRPKASNALNSELADGFERAVNDLAAEENARVLVLSGGGKNFCAGGDVRQMAAASDMPAFLTDLAGTIHRALVVLDGVPVPVVAAVQGSAAGAGLGLVLAADFVVAGSSSTYTAAYSAVGLSPDCGVSALLPGVVGLRRAAKILLDGKVLTADEALDWGLVSEVVPDDDIVSRADQLAGRLARGTFPAIGQTRRLMRAAGTRSYADHLDDEAATIARVSESHDAVTRIATFAAR</sequence>
<dbReference type="RefSeq" id="WP_089247200.1">
    <property type="nucleotide sequence ID" value="NZ_FZOW01000007.1"/>
</dbReference>
<evidence type="ECO:0000256" key="5">
    <source>
        <dbReference type="RuleBase" id="RU003707"/>
    </source>
</evidence>
<dbReference type="PANTHER" id="PTHR43459">
    <property type="entry name" value="ENOYL-COA HYDRATASE"/>
    <property type="match status" value="1"/>
</dbReference>
<dbReference type="PANTHER" id="PTHR43459:SF1">
    <property type="entry name" value="EG:BACN32G11.4 PROTEIN"/>
    <property type="match status" value="1"/>
</dbReference>
<evidence type="ECO:0000256" key="1">
    <source>
        <dbReference type="ARBA" id="ARBA00002994"/>
    </source>
</evidence>
<comment type="function">
    <text evidence="1">Could possibly oxidize fatty acids using specific components.</text>
</comment>
<dbReference type="CDD" id="cd06558">
    <property type="entry name" value="crotonase-like"/>
    <property type="match status" value="1"/>
</dbReference>
<dbReference type="Proteomes" id="UP000198327">
    <property type="component" value="Unassembled WGS sequence"/>
</dbReference>
<evidence type="ECO:0000256" key="2">
    <source>
        <dbReference type="ARBA" id="ARBA00022832"/>
    </source>
</evidence>
<keyword evidence="6" id="KW-0413">Isomerase</keyword>